<dbReference type="AlphaFoldDB" id="A0A2T2NBB6"/>
<keyword evidence="2" id="KW-1185">Reference proteome</keyword>
<evidence type="ECO:0000313" key="2">
    <source>
        <dbReference type="Proteomes" id="UP000240883"/>
    </source>
</evidence>
<proteinExistence type="predicted"/>
<evidence type="ECO:0000313" key="1">
    <source>
        <dbReference type="EMBL" id="PSN62735.1"/>
    </source>
</evidence>
<name>A0A2T2NBB6_CORCC</name>
<reference evidence="1 2" key="1">
    <citation type="journal article" date="2018" name="Front. Microbiol.">
        <title>Genome-Wide Analysis of Corynespora cassiicola Leaf Fall Disease Putative Effectors.</title>
        <authorList>
            <person name="Lopez D."/>
            <person name="Ribeiro S."/>
            <person name="Label P."/>
            <person name="Fumanal B."/>
            <person name="Venisse J.S."/>
            <person name="Kohler A."/>
            <person name="de Oliveira R.R."/>
            <person name="Labutti K."/>
            <person name="Lipzen A."/>
            <person name="Lail K."/>
            <person name="Bauer D."/>
            <person name="Ohm R.A."/>
            <person name="Barry K.W."/>
            <person name="Spatafora J."/>
            <person name="Grigoriev I.V."/>
            <person name="Martin F.M."/>
            <person name="Pujade-Renaud V."/>
        </authorList>
    </citation>
    <scope>NUCLEOTIDE SEQUENCE [LARGE SCALE GENOMIC DNA]</scope>
    <source>
        <strain evidence="1 2">Philippines</strain>
    </source>
</reference>
<protein>
    <submittedName>
        <fullName evidence="1">Uncharacterized protein</fullName>
    </submittedName>
</protein>
<dbReference type="Proteomes" id="UP000240883">
    <property type="component" value="Unassembled WGS sequence"/>
</dbReference>
<dbReference type="OrthoDB" id="3793678at2759"/>
<gene>
    <name evidence="1" type="ORF">BS50DRAFT_638340</name>
</gene>
<organism evidence="1 2">
    <name type="scientific">Corynespora cassiicola Philippines</name>
    <dbReference type="NCBI Taxonomy" id="1448308"/>
    <lineage>
        <taxon>Eukaryota</taxon>
        <taxon>Fungi</taxon>
        <taxon>Dikarya</taxon>
        <taxon>Ascomycota</taxon>
        <taxon>Pezizomycotina</taxon>
        <taxon>Dothideomycetes</taxon>
        <taxon>Pleosporomycetidae</taxon>
        <taxon>Pleosporales</taxon>
        <taxon>Corynesporascaceae</taxon>
        <taxon>Corynespora</taxon>
    </lineage>
</organism>
<sequence>MAAACATANPIDVSFEPNPEWSHRSPLDLPTIDRSIRSSLLKSEPIILRIRHSGAQHGFLCQNSNRPLLKHFHRPSFHHELLHSDPKNDDSYLFRFPLNALLASSTYLSLCFEVRPASEIIIHLGNLFPGFVKEVLDWYAEALEADTWFEFPIFEDWERIWYYYYIYATMRVLGMHKFTVNLQVYLVNRLNSDIMPGLSDISGLSQVLQHLHSRDPVAQQITQTCAPSIGNSDVEVERLQIAGGMDMDGLDHGNIFRRKRNSSVEDTRDGVECALERSEGAGVQGAGKGPFRTEIRTVDLTSDLKDADMTSSDSSVDDCMSDNDMDADARSACGSIVVKHLDYDFEGYIEGDMDKDIAGNG</sequence>
<accession>A0A2T2NBB6</accession>
<dbReference type="EMBL" id="KZ678141">
    <property type="protein sequence ID" value="PSN62735.1"/>
    <property type="molecule type" value="Genomic_DNA"/>
</dbReference>